<organism evidence="1 2">
    <name type="scientific">Melastoma candidum</name>
    <dbReference type="NCBI Taxonomy" id="119954"/>
    <lineage>
        <taxon>Eukaryota</taxon>
        <taxon>Viridiplantae</taxon>
        <taxon>Streptophyta</taxon>
        <taxon>Embryophyta</taxon>
        <taxon>Tracheophyta</taxon>
        <taxon>Spermatophyta</taxon>
        <taxon>Magnoliopsida</taxon>
        <taxon>eudicotyledons</taxon>
        <taxon>Gunneridae</taxon>
        <taxon>Pentapetalae</taxon>
        <taxon>rosids</taxon>
        <taxon>malvids</taxon>
        <taxon>Myrtales</taxon>
        <taxon>Melastomataceae</taxon>
        <taxon>Melastomatoideae</taxon>
        <taxon>Melastomateae</taxon>
        <taxon>Melastoma</taxon>
    </lineage>
</organism>
<dbReference type="Proteomes" id="UP001057402">
    <property type="component" value="Chromosome 7"/>
</dbReference>
<reference evidence="2" key="1">
    <citation type="journal article" date="2023" name="Front. Plant Sci.">
        <title>Chromosomal-level genome assembly of Melastoma candidum provides insights into trichome evolution.</title>
        <authorList>
            <person name="Zhong Y."/>
            <person name="Wu W."/>
            <person name="Sun C."/>
            <person name="Zou P."/>
            <person name="Liu Y."/>
            <person name="Dai S."/>
            <person name="Zhou R."/>
        </authorList>
    </citation>
    <scope>NUCLEOTIDE SEQUENCE [LARGE SCALE GENOMIC DNA]</scope>
</reference>
<proteinExistence type="predicted"/>
<sequence length="670" mass="72680">MKKQKMSSSSTTSGNPFDLLSDEIVFLVLDHLSPNPLDSKSFSLVCKSFYSLESLHRRSLRPLRTQHLPSVLSRYPNLSLLDLSLCPRVPDSSLHLLSSSPSLSLSLRSIDLSRSRFFSASGLTSLALRCINLVEVDVSNATELRDAGAAALAQAKNLERLRMSRCKMVTDMGVGCLAVGCRKLRELVLKWCLGVGDLGVGLVAVKCKELRTLDVSYLPISNKCLPSIMKLPYLEDLILEGCYGIDDDGLAALKDGCHSLKSLDISSCQSISQVGVPSITSGSTSLRHLNLSYCIPVTFALAGSLKRLSVLQTLKLDGCMVTISGLKALGDCCASLTELSLSKCAGVTDEGLSALVTKHRQLKKLDITCCRKITDVSIAHISRSCTELTSLRMESCTLVPKEAFVLIGQRCPHLEELDLTDNEIDDEGLEYISRCSRIRVLKLGICLNITDKGLSCIGGACPKLIELDLYRSAGVTGVGILSIARGCPSLEIINVSYCNDITDASLMSLSKCSSLNTLECRGCPLITSLGISAIAVSCRKLTKLDIKKCGNIDDTGMIPLAHYSQNLRQINLSYTSVTDVGLLSLASVSCLQSMTILHLKGLTACGLAAALLTCGGLTKVKLQSSFRSMLPHLLFDHLEARGCTFHWRNKVFQAELDPKCWKIQLEEQMQ</sequence>
<accession>A0ACB9P254</accession>
<name>A0ACB9P254_9MYRT</name>
<protein>
    <submittedName>
        <fullName evidence="1">Uncharacterized protein</fullName>
    </submittedName>
</protein>
<evidence type="ECO:0000313" key="2">
    <source>
        <dbReference type="Proteomes" id="UP001057402"/>
    </source>
</evidence>
<gene>
    <name evidence="1" type="ORF">MLD38_026541</name>
</gene>
<keyword evidence="2" id="KW-1185">Reference proteome</keyword>
<dbReference type="EMBL" id="CM042886">
    <property type="protein sequence ID" value="KAI4341869.1"/>
    <property type="molecule type" value="Genomic_DNA"/>
</dbReference>
<evidence type="ECO:0000313" key="1">
    <source>
        <dbReference type="EMBL" id="KAI4341869.1"/>
    </source>
</evidence>
<comment type="caution">
    <text evidence="1">The sequence shown here is derived from an EMBL/GenBank/DDBJ whole genome shotgun (WGS) entry which is preliminary data.</text>
</comment>